<accession>A0A1S1NUS7</accession>
<keyword evidence="1" id="KW-0456">Lyase</keyword>
<dbReference type="RefSeq" id="WP_070979619.1">
    <property type="nucleotide sequence ID" value="NZ_CP043420.1"/>
</dbReference>
<dbReference type="InterPro" id="IPR008772">
    <property type="entry name" value="Phosphonate_metab_PhnH"/>
</dbReference>
<dbReference type="Pfam" id="PF05845">
    <property type="entry name" value="PhnH"/>
    <property type="match status" value="1"/>
</dbReference>
<dbReference type="InterPro" id="IPR038058">
    <property type="entry name" value="PhnH-like_sp"/>
</dbReference>
<dbReference type="STRING" id="657387.BH688_11340"/>
<dbReference type="GO" id="GO:0019634">
    <property type="term" value="P:organic phosphonate metabolic process"/>
    <property type="evidence" value="ECO:0007669"/>
    <property type="project" value="InterPro"/>
</dbReference>
<dbReference type="EMBL" id="CP043420">
    <property type="protein sequence ID" value="QEL12344.1"/>
    <property type="molecule type" value="Genomic_DNA"/>
</dbReference>
<dbReference type="NCBIfam" id="TIGR03292">
    <property type="entry name" value="PhnH_redo"/>
    <property type="match status" value="1"/>
</dbReference>
<dbReference type="GO" id="GO:0016829">
    <property type="term" value="F:lyase activity"/>
    <property type="evidence" value="ECO:0007669"/>
    <property type="project" value="UniProtKB-KW"/>
</dbReference>
<evidence type="ECO:0000313" key="2">
    <source>
        <dbReference type="Proteomes" id="UP000322553"/>
    </source>
</evidence>
<gene>
    <name evidence="1" type="primary">phnH</name>
    <name evidence="1" type="ORF">FY550_15165</name>
</gene>
<organism evidence="1 2">
    <name type="scientific">Kushneria phosphatilytica</name>
    <dbReference type="NCBI Taxonomy" id="657387"/>
    <lineage>
        <taxon>Bacteria</taxon>
        <taxon>Pseudomonadati</taxon>
        <taxon>Pseudomonadota</taxon>
        <taxon>Gammaproteobacteria</taxon>
        <taxon>Oceanospirillales</taxon>
        <taxon>Halomonadaceae</taxon>
        <taxon>Kushneria</taxon>
    </lineage>
</organism>
<reference evidence="1 2" key="1">
    <citation type="submission" date="2019-08" db="EMBL/GenBank/DDBJ databases">
        <title>Complete genome sequence of Kushneria sp. YCWA18, a halophilic phosphate-solubilizing bacterium isolated from Daqiao saltern in China.</title>
        <authorList>
            <person name="Du G.-X."/>
            <person name="Qu L.-Y."/>
        </authorList>
    </citation>
    <scope>NUCLEOTIDE SEQUENCE [LARGE SCALE GENOMIC DNA]</scope>
    <source>
        <strain evidence="1 2">YCWA18</strain>
    </source>
</reference>
<sequence>MFDASPADGALHDPTHDAQRHFRALLSAMAEPGREQRIDGPIPPEGIPGPALWGMLLSLADLDTAIWIDQRISTDALWRTLAFLTGATLTEAPEAADFAVVLPDTPIERLPFRHGEPDWPERSTTLLVVADVLDCAQAEHGWRLSGPGIAGERHLTLDPPGLSKNSDTLLGALAATRQHFPLGLDAVLACHDRLVALPRSTRLTRARPQEPNREVA</sequence>
<dbReference type="PIRSF" id="PIRSF020680">
    <property type="entry name" value="PhnH"/>
    <property type="match status" value="1"/>
</dbReference>
<dbReference type="AlphaFoldDB" id="A0A1S1NUS7"/>
<dbReference type="Proteomes" id="UP000322553">
    <property type="component" value="Chromosome"/>
</dbReference>
<dbReference type="OrthoDB" id="9814509at2"/>
<keyword evidence="2" id="KW-1185">Reference proteome</keyword>
<dbReference type="Gene3D" id="3.40.50.11310">
    <property type="entry name" value="Bacterial phosphonate metabolism protein PhnH"/>
    <property type="match status" value="1"/>
</dbReference>
<name>A0A1S1NUS7_9GAMM</name>
<protein>
    <submittedName>
        <fullName evidence="1">Phosphonate C-P lyase system protein PhnH</fullName>
    </submittedName>
</protein>
<dbReference type="KEGG" id="kuy:FY550_15165"/>
<evidence type="ECO:0000313" key="1">
    <source>
        <dbReference type="EMBL" id="QEL12344.1"/>
    </source>
</evidence>
<proteinExistence type="predicted"/>
<dbReference type="SUPFAM" id="SSF159709">
    <property type="entry name" value="PhnH-like"/>
    <property type="match status" value="1"/>
</dbReference>